<protein>
    <submittedName>
        <fullName evidence="3">Pecanex-like protein</fullName>
    </submittedName>
</protein>
<feature type="region of interest" description="Disordered" evidence="1">
    <location>
        <begin position="1"/>
        <end position="81"/>
    </location>
</feature>
<evidence type="ECO:0000313" key="2">
    <source>
        <dbReference type="Proteomes" id="UP000046393"/>
    </source>
</evidence>
<dbReference type="Proteomes" id="UP000046393">
    <property type="component" value="Unplaced"/>
</dbReference>
<evidence type="ECO:0000256" key="1">
    <source>
        <dbReference type="SAM" id="MobiDB-lite"/>
    </source>
</evidence>
<proteinExistence type="predicted"/>
<dbReference type="AlphaFoldDB" id="A0A0N5ABI9"/>
<feature type="compositionally biased region" description="Basic and acidic residues" evidence="1">
    <location>
        <begin position="31"/>
        <end position="54"/>
    </location>
</feature>
<evidence type="ECO:0000313" key="3">
    <source>
        <dbReference type="WBParaSite" id="SMUV_0000151501-mRNA-1"/>
    </source>
</evidence>
<dbReference type="WBParaSite" id="SMUV_0000151501-mRNA-1">
    <property type="protein sequence ID" value="SMUV_0000151501-mRNA-1"/>
    <property type="gene ID" value="SMUV_0000151501"/>
</dbReference>
<reference evidence="3" key="1">
    <citation type="submission" date="2017-02" db="UniProtKB">
        <authorList>
            <consortium name="WormBaseParasite"/>
        </authorList>
    </citation>
    <scope>IDENTIFICATION</scope>
</reference>
<organism evidence="2 3">
    <name type="scientific">Syphacia muris</name>
    <dbReference type="NCBI Taxonomy" id="451379"/>
    <lineage>
        <taxon>Eukaryota</taxon>
        <taxon>Metazoa</taxon>
        <taxon>Ecdysozoa</taxon>
        <taxon>Nematoda</taxon>
        <taxon>Chromadorea</taxon>
        <taxon>Rhabditida</taxon>
        <taxon>Spirurina</taxon>
        <taxon>Oxyuridomorpha</taxon>
        <taxon>Oxyuroidea</taxon>
        <taxon>Oxyuridae</taxon>
        <taxon>Syphacia</taxon>
    </lineage>
</organism>
<accession>A0A0N5ABI9</accession>
<name>A0A0N5ABI9_9BILA</name>
<sequence length="81" mass="8556">QSIDTAEKPAPLQNNPPNISDPEEEGSSRGSKNDHEKNSRDVSDALHTDRKKDTQGSQSAANPELDLDNRSDSTGAAAVAA</sequence>
<keyword evidence="2" id="KW-1185">Reference proteome</keyword>